<gene>
    <name evidence="8" type="ORF">DD238_000494</name>
</gene>
<dbReference type="PROSITE" id="PS50056">
    <property type="entry name" value="TYR_PHOSPHATASE_2"/>
    <property type="match status" value="1"/>
</dbReference>
<sequence length="257" mass="29050">MSAWDDDAEPSHILEHVFLGSRTHARDKELLQRIRITHILNVTPSKKMDPVAGVPNFFEKDKLFTYRRCSIFDNKAEDISGVLEGCIAFMDQAKYYGRILVHCNKGVSRSSSMVVAYLMKLRSMSFEQALTFVVDRRSIANPNESFRLQLQEYGRRLQRSVPKEKSARIVRGPVGPQLPPTKEDAAAIGPQLPPHLLRAQEGDKAVQNTEAVTQGANEKVVIGPNLRPNPKRERAHSNELNEDFTTSTKKKKIKNTE</sequence>
<dbReference type="GO" id="GO:0005737">
    <property type="term" value="C:cytoplasm"/>
    <property type="evidence" value="ECO:0007669"/>
    <property type="project" value="TreeGrafter"/>
</dbReference>
<reference evidence="8 9" key="1">
    <citation type="submission" date="2018-06" db="EMBL/GenBank/DDBJ databases">
        <title>Comparative genomics of downy mildews reveals potential adaptations to biotrophy.</title>
        <authorList>
            <person name="Fletcher K."/>
            <person name="Klosterman S.J."/>
            <person name="Derevnina L."/>
            <person name="Martin F."/>
            <person name="Koike S."/>
            <person name="Reyes Chin-Wo S."/>
            <person name="Mou B."/>
            <person name="Michelmore R."/>
        </authorList>
    </citation>
    <scope>NUCLEOTIDE SEQUENCE [LARGE SCALE GENOMIC DNA]</scope>
    <source>
        <strain evidence="8 9">R14</strain>
    </source>
</reference>
<dbReference type="PANTHER" id="PTHR10159:SF511">
    <property type="entry name" value="DUAL SPECIFICITY PROTEIN PHOSPHATASE 1"/>
    <property type="match status" value="1"/>
</dbReference>
<dbReference type="PANTHER" id="PTHR10159">
    <property type="entry name" value="DUAL SPECIFICITY PROTEIN PHOSPHATASE"/>
    <property type="match status" value="1"/>
</dbReference>
<evidence type="ECO:0000259" key="7">
    <source>
        <dbReference type="PROSITE" id="PS50056"/>
    </source>
</evidence>
<feature type="compositionally biased region" description="Basic and acidic residues" evidence="5">
    <location>
        <begin position="230"/>
        <end position="239"/>
    </location>
</feature>
<evidence type="ECO:0000256" key="5">
    <source>
        <dbReference type="SAM" id="MobiDB-lite"/>
    </source>
</evidence>
<organism evidence="8 9">
    <name type="scientific">Peronospora effusa</name>
    <dbReference type="NCBI Taxonomy" id="542832"/>
    <lineage>
        <taxon>Eukaryota</taxon>
        <taxon>Sar</taxon>
        <taxon>Stramenopiles</taxon>
        <taxon>Oomycota</taxon>
        <taxon>Peronosporomycetes</taxon>
        <taxon>Peronosporales</taxon>
        <taxon>Peronosporaceae</taxon>
        <taxon>Peronospora</taxon>
    </lineage>
</organism>
<comment type="caution">
    <text evidence="8">The sequence shown here is derived from an EMBL/GenBank/DDBJ whole genome shotgun (WGS) entry which is preliminary data.</text>
</comment>
<dbReference type="InterPro" id="IPR000387">
    <property type="entry name" value="Tyr_Pase_dom"/>
</dbReference>
<evidence type="ECO:0000256" key="1">
    <source>
        <dbReference type="ARBA" id="ARBA00008601"/>
    </source>
</evidence>
<dbReference type="CDD" id="cd14498">
    <property type="entry name" value="DSP"/>
    <property type="match status" value="1"/>
</dbReference>
<dbReference type="InterPro" id="IPR000340">
    <property type="entry name" value="Dual-sp_phosphatase_cat-dom"/>
</dbReference>
<protein>
    <recommendedName>
        <fullName evidence="2">protein-tyrosine-phosphatase</fullName>
        <ecNumber evidence="2">3.1.3.48</ecNumber>
    </recommendedName>
</protein>
<dbReference type="PROSITE" id="PS00383">
    <property type="entry name" value="TYR_PHOSPHATASE_1"/>
    <property type="match status" value="1"/>
</dbReference>
<dbReference type="Proteomes" id="UP000282087">
    <property type="component" value="Unassembled WGS sequence"/>
</dbReference>
<dbReference type="AlphaFoldDB" id="A0A3M6VLN1"/>
<dbReference type="SMART" id="SM00195">
    <property type="entry name" value="DSPc"/>
    <property type="match status" value="1"/>
</dbReference>
<evidence type="ECO:0000256" key="4">
    <source>
        <dbReference type="ARBA" id="ARBA00022912"/>
    </source>
</evidence>
<dbReference type="InterPro" id="IPR016130">
    <property type="entry name" value="Tyr_Pase_AS"/>
</dbReference>
<keyword evidence="9" id="KW-1185">Reference proteome</keyword>
<dbReference type="GO" id="GO:0008330">
    <property type="term" value="F:protein tyrosine/threonine phosphatase activity"/>
    <property type="evidence" value="ECO:0007669"/>
    <property type="project" value="TreeGrafter"/>
</dbReference>
<dbReference type="EMBL" id="QLLG01000157">
    <property type="protein sequence ID" value="RMX67828.1"/>
    <property type="molecule type" value="Genomic_DNA"/>
</dbReference>
<dbReference type="EC" id="3.1.3.48" evidence="2"/>
<dbReference type="Pfam" id="PF00782">
    <property type="entry name" value="DSPc"/>
    <property type="match status" value="1"/>
</dbReference>
<dbReference type="GO" id="GO:0043409">
    <property type="term" value="P:negative regulation of MAPK cascade"/>
    <property type="evidence" value="ECO:0007669"/>
    <property type="project" value="TreeGrafter"/>
</dbReference>
<feature type="domain" description="Tyrosine specific protein phosphatases" evidence="7">
    <location>
        <begin position="97"/>
        <end position="137"/>
    </location>
</feature>
<evidence type="ECO:0000256" key="3">
    <source>
        <dbReference type="ARBA" id="ARBA00022801"/>
    </source>
</evidence>
<evidence type="ECO:0000259" key="6">
    <source>
        <dbReference type="PROSITE" id="PS50054"/>
    </source>
</evidence>
<dbReference type="PROSITE" id="PS50054">
    <property type="entry name" value="TYR_PHOSPHATASE_DUAL"/>
    <property type="match status" value="1"/>
</dbReference>
<dbReference type="SUPFAM" id="SSF52799">
    <property type="entry name" value="(Phosphotyrosine protein) phosphatases II"/>
    <property type="match status" value="1"/>
</dbReference>
<evidence type="ECO:0000256" key="2">
    <source>
        <dbReference type="ARBA" id="ARBA00013064"/>
    </source>
</evidence>
<dbReference type="InterPro" id="IPR020422">
    <property type="entry name" value="TYR_PHOSPHATASE_DUAL_dom"/>
</dbReference>
<feature type="domain" description="Tyrosine-protein phosphatase" evidence="6">
    <location>
        <begin position="9"/>
        <end position="159"/>
    </location>
</feature>
<evidence type="ECO:0000313" key="8">
    <source>
        <dbReference type="EMBL" id="RMX67828.1"/>
    </source>
</evidence>
<dbReference type="Gene3D" id="3.90.190.10">
    <property type="entry name" value="Protein tyrosine phosphatase superfamily"/>
    <property type="match status" value="1"/>
</dbReference>
<evidence type="ECO:0000313" key="9">
    <source>
        <dbReference type="Proteomes" id="UP000282087"/>
    </source>
</evidence>
<dbReference type="InterPro" id="IPR029021">
    <property type="entry name" value="Prot-tyrosine_phosphatase-like"/>
</dbReference>
<proteinExistence type="inferred from homology"/>
<name>A0A3M6VLN1_9STRA</name>
<comment type="similarity">
    <text evidence="1">Belongs to the protein-tyrosine phosphatase family. Non-receptor class dual specificity subfamily.</text>
</comment>
<dbReference type="GO" id="GO:0017017">
    <property type="term" value="F:MAP kinase tyrosine/serine/threonine phosphatase activity"/>
    <property type="evidence" value="ECO:0007669"/>
    <property type="project" value="TreeGrafter"/>
</dbReference>
<dbReference type="VEuPathDB" id="FungiDB:DD237_000668"/>
<keyword evidence="4" id="KW-0904">Protein phosphatase</keyword>
<dbReference type="FunFam" id="3.90.190.10:FF:000321">
    <property type="entry name" value="Dual specificity protein phosphatase"/>
    <property type="match status" value="1"/>
</dbReference>
<accession>A0A3M6VLN1</accession>
<feature type="region of interest" description="Disordered" evidence="5">
    <location>
        <begin position="221"/>
        <end position="257"/>
    </location>
</feature>
<keyword evidence="3" id="KW-0378">Hydrolase</keyword>
<dbReference type="GO" id="GO:0033550">
    <property type="term" value="F:MAP kinase tyrosine phosphatase activity"/>
    <property type="evidence" value="ECO:0007669"/>
    <property type="project" value="TreeGrafter"/>
</dbReference>
<feature type="compositionally biased region" description="Basic residues" evidence="5">
    <location>
        <begin position="248"/>
        <end position="257"/>
    </location>
</feature>
<dbReference type="STRING" id="542832.A0A3M6VLN1"/>